<name>A0ACC2N213_9HYME</name>
<dbReference type="Proteomes" id="UP001239111">
    <property type="component" value="Chromosome 4"/>
</dbReference>
<reference evidence="1" key="1">
    <citation type="submission" date="2023-04" db="EMBL/GenBank/DDBJ databases">
        <title>A chromosome-level genome assembly of the parasitoid wasp Eretmocerus hayati.</title>
        <authorList>
            <person name="Zhong Y."/>
            <person name="Liu S."/>
            <person name="Liu Y."/>
        </authorList>
    </citation>
    <scope>NUCLEOTIDE SEQUENCE</scope>
    <source>
        <strain evidence="1">ZJU_SS_LIU_2023</strain>
    </source>
</reference>
<comment type="caution">
    <text evidence="1">The sequence shown here is derived from an EMBL/GenBank/DDBJ whole genome shotgun (WGS) entry which is preliminary data.</text>
</comment>
<accession>A0ACC2N213</accession>
<proteinExistence type="predicted"/>
<gene>
    <name evidence="1" type="ORF">QAD02_006553</name>
</gene>
<keyword evidence="2" id="KW-1185">Reference proteome</keyword>
<sequence>MDVSLDDFIKQNRGTRRGSGGGGSRRGGGGAIGKFSSGMGSRRGSTRRPTGVYRGRGRGGISRSSSSYSSRGRSTSSYGNGYTSSSKREAFFGSSSSPPRRYGSSSSDTTKLIVSNLDFGVTDSDILELFNEFGQLKSAGIHYDRSGRSLGSADLIFMRRADAIKAMKQYNGVPLDGREMNIQLATSEVPSGSSIRGSRLGGGGFKPRGSFRGRGGRGSFSGGRGGRGRGGDRPSGGRGGGGARGQTRKQPTAEELDAELEEYVKSKAANSEGA</sequence>
<organism evidence="1 2">
    <name type="scientific">Eretmocerus hayati</name>
    <dbReference type="NCBI Taxonomy" id="131215"/>
    <lineage>
        <taxon>Eukaryota</taxon>
        <taxon>Metazoa</taxon>
        <taxon>Ecdysozoa</taxon>
        <taxon>Arthropoda</taxon>
        <taxon>Hexapoda</taxon>
        <taxon>Insecta</taxon>
        <taxon>Pterygota</taxon>
        <taxon>Neoptera</taxon>
        <taxon>Endopterygota</taxon>
        <taxon>Hymenoptera</taxon>
        <taxon>Apocrita</taxon>
        <taxon>Proctotrupomorpha</taxon>
        <taxon>Chalcidoidea</taxon>
        <taxon>Aphelinidae</taxon>
        <taxon>Aphelininae</taxon>
        <taxon>Eretmocerus</taxon>
    </lineage>
</organism>
<protein>
    <submittedName>
        <fullName evidence="1">Uncharacterized protein</fullName>
    </submittedName>
</protein>
<evidence type="ECO:0000313" key="2">
    <source>
        <dbReference type="Proteomes" id="UP001239111"/>
    </source>
</evidence>
<dbReference type="EMBL" id="CM056744">
    <property type="protein sequence ID" value="KAJ8664891.1"/>
    <property type="molecule type" value="Genomic_DNA"/>
</dbReference>
<evidence type="ECO:0000313" key="1">
    <source>
        <dbReference type="EMBL" id="KAJ8664891.1"/>
    </source>
</evidence>